<dbReference type="InterPro" id="IPR019378">
    <property type="entry name" value="GDP-Fuc_O-FucTrfase"/>
</dbReference>
<dbReference type="Gramene" id="OE9A060792T1">
    <property type="protein sequence ID" value="OE9A060792C1"/>
    <property type="gene ID" value="OE9A060792"/>
</dbReference>
<keyword evidence="2" id="KW-0328">Glycosyltransferase</keyword>
<keyword evidence="8" id="KW-1185">Reference proteome</keyword>
<dbReference type="GO" id="GO:0006004">
    <property type="term" value="P:fucose metabolic process"/>
    <property type="evidence" value="ECO:0007669"/>
    <property type="project" value="UniProtKB-KW"/>
</dbReference>
<dbReference type="EMBL" id="CACTIH010009134">
    <property type="protein sequence ID" value="CAA3025472.1"/>
    <property type="molecule type" value="Genomic_DNA"/>
</dbReference>
<evidence type="ECO:0000256" key="3">
    <source>
        <dbReference type="ARBA" id="ARBA00022679"/>
    </source>
</evidence>
<dbReference type="PANTHER" id="PTHR31818:SF1">
    <property type="entry name" value="O-FUCOSYLTRANSFERASE 16"/>
    <property type="match status" value="1"/>
</dbReference>
<comment type="similarity">
    <text evidence="1">Belongs to the glycosyltransferase GT106 family.</text>
</comment>
<reference evidence="7 8" key="1">
    <citation type="submission" date="2019-12" db="EMBL/GenBank/DDBJ databases">
        <authorList>
            <person name="Alioto T."/>
            <person name="Alioto T."/>
            <person name="Gomez Garrido J."/>
        </authorList>
    </citation>
    <scope>NUCLEOTIDE SEQUENCE [LARGE SCALE GENOMIC DNA]</scope>
</reference>
<comment type="caution">
    <text evidence="7">The sequence shown here is derived from an EMBL/GenBank/DDBJ whole genome shotgun (WGS) entry which is preliminary data.</text>
</comment>
<name>A0A8S0V419_OLEEU</name>
<feature type="non-terminal residue" evidence="7">
    <location>
        <position position="1"/>
    </location>
</feature>
<accession>A0A8S0V419</accession>
<dbReference type="AlphaFoldDB" id="A0A8S0V419"/>
<gene>
    <name evidence="7" type="ORF">OLEA9_A060792</name>
</gene>
<organism evidence="7 8">
    <name type="scientific">Olea europaea subsp. europaea</name>
    <dbReference type="NCBI Taxonomy" id="158383"/>
    <lineage>
        <taxon>Eukaryota</taxon>
        <taxon>Viridiplantae</taxon>
        <taxon>Streptophyta</taxon>
        <taxon>Embryophyta</taxon>
        <taxon>Tracheophyta</taxon>
        <taxon>Spermatophyta</taxon>
        <taxon>Magnoliopsida</taxon>
        <taxon>eudicotyledons</taxon>
        <taxon>Gunneridae</taxon>
        <taxon>Pentapetalae</taxon>
        <taxon>asterids</taxon>
        <taxon>lamiids</taxon>
        <taxon>Lamiales</taxon>
        <taxon>Oleaceae</taxon>
        <taxon>Oleeae</taxon>
        <taxon>Olea</taxon>
    </lineage>
</organism>
<dbReference type="Proteomes" id="UP000594638">
    <property type="component" value="Unassembled WGS sequence"/>
</dbReference>
<dbReference type="Pfam" id="PF10250">
    <property type="entry name" value="O-FucT"/>
    <property type="match status" value="1"/>
</dbReference>
<dbReference type="GO" id="GO:0016757">
    <property type="term" value="F:glycosyltransferase activity"/>
    <property type="evidence" value="ECO:0007669"/>
    <property type="project" value="UniProtKB-KW"/>
</dbReference>
<evidence type="ECO:0000256" key="4">
    <source>
        <dbReference type="ARBA" id="ARBA00023253"/>
    </source>
</evidence>
<dbReference type="OrthoDB" id="1882547at2759"/>
<evidence type="ECO:0000256" key="2">
    <source>
        <dbReference type="ARBA" id="ARBA00022676"/>
    </source>
</evidence>
<evidence type="ECO:0000256" key="5">
    <source>
        <dbReference type="ARBA" id="ARBA00023277"/>
    </source>
</evidence>
<protein>
    <recommendedName>
        <fullName evidence="6">O-fucosyltransferase family protein</fullName>
    </recommendedName>
</protein>
<keyword evidence="4" id="KW-0294">Fucose metabolism</keyword>
<feature type="non-terminal residue" evidence="7">
    <location>
        <position position="60"/>
    </location>
</feature>
<keyword evidence="5" id="KW-0119">Carbohydrate metabolism</keyword>
<evidence type="ECO:0000256" key="6">
    <source>
        <dbReference type="ARBA" id="ARBA00030350"/>
    </source>
</evidence>
<evidence type="ECO:0000313" key="8">
    <source>
        <dbReference type="Proteomes" id="UP000594638"/>
    </source>
</evidence>
<evidence type="ECO:0000313" key="7">
    <source>
        <dbReference type="EMBL" id="CAA3025472.1"/>
    </source>
</evidence>
<dbReference type="PANTHER" id="PTHR31818">
    <property type="entry name" value="O-FUCOSYLTRANSFERASE 16"/>
    <property type="match status" value="1"/>
</dbReference>
<proteinExistence type="inferred from homology"/>
<keyword evidence="3" id="KW-0808">Transferase</keyword>
<sequence>AVQLSKFDYRLSNRLKTDLQKLRCRVNYHALKFTNPILEMGAKLVKKMRIKSKRYIALHL</sequence>
<evidence type="ECO:0000256" key="1">
    <source>
        <dbReference type="ARBA" id="ARBA00007737"/>
    </source>
</evidence>